<dbReference type="InterPro" id="IPR014729">
    <property type="entry name" value="Rossmann-like_a/b/a_fold"/>
</dbReference>
<dbReference type="GO" id="GO:0017183">
    <property type="term" value="P:protein histidyl modification to diphthamide"/>
    <property type="evidence" value="ECO:0007669"/>
    <property type="project" value="TreeGrafter"/>
</dbReference>
<accession>A0A7C7ZD47</accession>
<comment type="caution">
    <text evidence="2">The sequence shown here is derived from an EMBL/GenBank/DDBJ whole genome shotgun (WGS) entry which is preliminary data.</text>
</comment>
<dbReference type="Gene3D" id="3.90.1490.10">
    <property type="entry name" value="putative n-type atp pyrophosphatase, domain 2"/>
    <property type="match status" value="1"/>
</dbReference>
<evidence type="ECO:0000313" key="2">
    <source>
        <dbReference type="EMBL" id="HIG63254.1"/>
    </source>
</evidence>
<dbReference type="GO" id="GO:0017178">
    <property type="term" value="F:diphthine-ammonia ligase activity"/>
    <property type="evidence" value="ECO:0007669"/>
    <property type="project" value="UniProtKB-EC"/>
</dbReference>
<dbReference type="InterPro" id="IPR002761">
    <property type="entry name" value="Diphthami_syn_dom"/>
</dbReference>
<dbReference type="NCBIfam" id="TIGR03679">
    <property type="entry name" value="arCOG00187"/>
    <property type="match status" value="1"/>
</dbReference>
<dbReference type="Pfam" id="PF01902">
    <property type="entry name" value="Diphthami_syn_2"/>
    <property type="match status" value="1"/>
</dbReference>
<evidence type="ECO:0000259" key="1">
    <source>
        <dbReference type="Pfam" id="PF01902"/>
    </source>
</evidence>
<dbReference type="CDD" id="cd01994">
    <property type="entry name" value="AANH_PF0828-like"/>
    <property type="match status" value="1"/>
</dbReference>
<dbReference type="Proteomes" id="UP000589516">
    <property type="component" value="Unassembled WGS sequence"/>
</dbReference>
<feature type="domain" description="Diphthamide synthase" evidence="1">
    <location>
        <begin position="1"/>
        <end position="222"/>
    </location>
</feature>
<dbReference type="SUPFAM" id="SSF52402">
    <property type="entry name" value="Adenine nucleotide alpha hydrolases-like"/>
    <property type="match status" value="1"/>
</dbReference>
<name>A0A7C7ZD47_9ARCH</name>
<dbReference type="EMBL" id="DUAV01000018">
    <property type="protein sequence ID" value="HIG63254.1"/>
    <property type="molecule type" value="Genomic_DNA"/>
</dbReference>
<sequence>MKLGLLFSGGKDSCLALHRAVAAGHEVACLLTLLPERDDSWMFHTPALEWTALQAEALGIAQLTAATPGEPEAELADMQALLARAQRETGIAGVVTGALASTYQATRIQRACADLGLWCFNPLWQLPQTQLLEMLLAERYEVVVTAVAADGLGPEWLGRRLDRAAVDELLALADRYRLNPAGEGGELETLVLAAPLFRQRLRLVETSPEFRAGAGRLQIRQVVLA</sequence>
<proteinExistence type="predicted"/>
<dbReference type="AlphaFoldDB" id="A0A7C7ZD47"/>
<dbReference type="PANTHER" id="PTHR12196:SF2">
    <property type="entry name" value="DIPHTHINE--AMMONIA LIGASE"/>
    <property type="match status" value="1"/>
</dbReference>
<evidence type="ECO:0000313" key="3">
    <source>
        <dbReference type="Proteomes" id="UP000589516"/>
    </source>
</evidence>
<dbReference type="InterPro" id="IPR022427">
    <property type="entry name" value="MJ0570_ATP-bd"/>
</dbReference>
<dbReference type="InterPro" id="IPR030662">
    <property type="entry name" value="DPH6/MJ0570"/>
</dbReference>
<gene>
    <name evidence="2" type="ORF">EYQ16_01880</name>
</gene>
<reference evidence="3" key="1">
    <citation type="journal article" date="2019" name="bioRxiv">
        <title>Genome diversification in globally distributed novel marine Proteobacteria is linked to environmental adaptation.</title>
        <authorList>
            <person name="Zhou Z."/>
            <person name="Tran P.Q."/>
            <person name="Kieft K."/>
            <person name="Anantharaman K."/>
        </authorList>
    </citation>
    <scope>NUCLEOTIDE SEQUENCE [LARGE SCALE GENOMIC DNA]</scope>
</reference>
<keyword evidence="2" id="KW-0436">Ligase</keyword>
<organism evidence="2 3">
    <name type="scientific">Marine Group III euryarchaeote</name>
    <dbReference type="NCBI Taxonomy" id="2173149"/>
    <lineage>
        <taxon>Archaea</taxon>
        <taxon>Methanobacteriati</taxon>
        <taxon>Thermoplasmatota</taxon>
        <taxon>Thermoplasmata</taxon>
        <taxon>Candidatus Thermoprofundales</taxon>
    </lineage>
</organism>
<dbReference type="EC" id="6.3.1.14" evidence="2"/>
<dbReference type="Gene3D" id="3.40.50.620">
    <property type="entry name" value="HUPs"/>
    <property type="match status" value="1"/>
</dbReference>
<dbReference type="PANTHER" id="PTHR12196">
    <property type="entry name" value="DOMAIN OF UNKNOWN FUNCTION 71 DUF71 -CONTAINING PROTEIN"/>
    <property type="match status" value="1"/>
</dbReference>
<dbReference type="NCBIfam" id="TIGR00290">
    <property type="entry name" value="MJ0570_dom"/>
    <property type="match status" value="1"/>
</dbReference>
<protein>
    <submittedName>
        <fullName evidence="2">Diphthine--ammonia ligase</fullName>
        <ecNumber evidence="2">6.3.1.14</ecNumber>
    </submittedName>
</protein>
<dbReference type="PIRSF" id="PIRSF039123">
    <property type="entry name" value="Diphthamide_synthase"/>
    <property type="match status" value="1"/>
</dbReference>